<dbReference type="Pfam" id="PF19040">
    <property type="entry name" value="SGNH"/>
    <property type="match status" value="1"/>
</dbReference>
<dbReference type="GO" id="GO:0009103">
    <property type="term" value="P:lipopolysaccharide biosynthetic process"/>
    <property type="evidence" value="ECO:0007669"/>
    <property type="project" value="TreeGrafter"/>
</dbReference>
<feature type="transmembrane region" description="Helical" evidence="1">
    <location>
        <begin position="245"/>
        <end position="264"/>
    </location>
</feature>
<dbReference type="AlphaFoldDB" id="A0AAJ1X581"/>
<feature type="transmembrane region" description="Helical" evidence="1">
    <location>
        <begin position="75"/>
        <end position="94"/>
    </location>
</feature>
<dbReference type="RefSeq" id="WP_317625883.1">
    <property type="nucleotide sequence ID" value="NZ_JANFFA010000002.1"/>
</dbReference>
<comment type="caution">
    <text evidence="4">The sequence shown here is derived from an EMBL/GenBank/DDBJ whole genome shotgun (WGS) entry which is preliminary data.</text>
</comment>
<feature type="domain" description="SGNH" evidence="3">
    <location>
        <begin position="403"/>
        <end position="645"/>
    </location>
</feature>
<dbReference type="PANTHER" id="PTHR23028">
    <property type="entry name" value="ACETYLTRANSFERASE"/>
    <property type="match status" value="1"/>
</dbReference>
<feature type="transmembrane region" description="Helical" evidence="1">
    <location>
        <begin position="12"/>
        <end position="28"/>
    </location>
</feature>
<feature type="domain" description="Acyltransferase 3" evidence="2">
    <location>
        <begin position="8"/>
        <end position="326"/>
    </location>
</feature>
<feature type="transmembrane region" description="Helical" evidence="1">
    <location>
        <begin position="138"/>
        <end position="158"/>
    </location>
</feature>
<dbReference type="InterPro" id="IPR050879">
    <property type="entry name" value="Acyltransferase_3"/>
</dbReference>
<dbReference type="InterPro" id="IPR043968">
    <property type="entry name" value="SGNH"/>
</dbReference>
<keyword evidence="1" id="KW-0472">Membrane</keyword>
<keyword evidence="4" id="KW-0012">Acyltransferase</keyword>
<accession>A0AAJ1X581</accession>
<evidence type="ECO:0000256" key="1">
    <source>
        <dbReference type="SAM" id="Phobius"/>
    </source>
</evidence>
<feature type="transmembrane region" description="Helical" evidence="1">
    <location>
        <begin position="34"/>
        <end position="54"/>
    </location>
</feature>
<feature type="transmembrane region" description="Helical" evidence="1">
    <location>
        <begin position="348"/>
        <end position="368"/>
    </location>
</feature>
<dbReference type="GO" id="GO:0016020">
    <property type="term" value="C:membrane"/>
    <property type="evidence" value="ECO:0007669"/>
    <property type="project" value="TreeGrafter"/>
</dbReference>
<name>A0AAJ1X581_9RHOB</name>
<dbReference type="Proteomes" id="UP001227162">
    <property type="component" value="Unassembled WGS sequence"/>
</dbReference>
<gene>
    <name evidence="4" type="ORF">NOI20_09175</name>
</gene>
<feature type="transmembrane region" description="Helical" evidence="1">
    <location>
        <begin position="273"/>
        <end position="290"/>
    </location>
</feature>
<reference evidence="4" key="1">
    <citation type="submission" date="2022-07" db="EMBL/GenBank/DDBJ databases">
        <authorList>
            <person name="Otstavnykh N."/>
            <person name="Isaeva M."/>
            <person name="Bystritskaya E."/>
        </authorList>
    </citation>
    <scope>NUCLEOTIDE SEQUENCE</scope>
    <source>
        <strain evidence="4">10Alg 79</strain>
    </source>
</reference>
<feature type="transmembrane region" description="Helical" evidence="1">
    <location>
        <begin position="165"/>
        <end position="184"/>
    </location>
</feature>
<feature type="transmembrane region" description="Helical" evidence="1">
    <location>
        <begin position="310"/>
        <end position="327"/>
    </location>
</feature>
<reference evidence="4" key="2">
    <citation type="submission" date="2023-04" db="EMBL/GenBank/DDBJ databases">
        <title>'Rhodoalgimonas zhirmunskyi' gen. nov., isolated from a red alga.</title>
        <authorList>
            <person name="Nedashkovskaya O.I."/>
            <person name="Otstavnykh N.Y."/>
            <person name="Bystritskaya E.P."/>
            <person name="Balabanova L.A."/>
            <person name="Isaeva M.P."/>
        </authorList>
    </citation>
    <scope>NUCLEOTIDE SEQUENCE</scope>
    <source>
        <strain evidence="4">10Alg 79</strain>
    </source>
</reference>
<dbReference type="Pfam" id="PF01757">
    <property type="entry name" value="Acyl_transf_3"/>
    <property type="match status" value="1"/>
</dbReference>
<sequence length="651" mass="70245">MSNLTYRPEIDGLRAIAVLAVILFHAGFETLSGGYVGVDVFFVISGYLITSLVLKDIAEGSFSFARFYERRIRRLLPAMFIVVLLTIPFAYALMLPTQFKDFMGSVFANSLFLSNVYFLTQVEYFQPGAELSPLLHTWSLSIEEQYYLIFPAIALLLARKSRGPLLVAVLAFVLWGVWMSYTGVTDDPGKNYFHTLARLWEIGAGSLCAFVPPRARSKGASALAALGLVLIFASITLFGEATPFPSLYTLVPIIGTMLVVLFGASDRGVGRALSLRPVVFIGLLSYSAYLWHQPLFALARLWAPTDPGPLALTGLTALTFVLAFLSWKFIEQPVRFGLGWRAIRRGPLFAMSFAALSGFAALGLAGYLTDGFLSLRSNGAALTRIEARIAPNWGLAKNCSEDSQACKTDPAPKVLLWGDSFAMHLAPALLAADPAMRLEQRTLSGCAPLPGIAFLARNMLPSVAMEEAADCFALNDAALDLALTSPTIETVVLSSPFEFHAKQLWSKDGSAYAQDAAPAAIAPHLHDTIARLKAAGRRVILVSPTPESGFDPGQCAAKALRFDRPDTACDFPLSTIHNAPVFDMLAAGDTSGQGASAYVDLRALICPDATCDVIRDDPKGGKVMLYRDGGHLSVEGARALGPDFRRALGQP</sequence>
<evidence type="ECO:0000259" key="2">
    <source>
        <dbReference type="Pfam" id="PF01757"/>
    </source>
</evidence>
<keyword evidence="5" id="KW-1185">Reference proteome</keyword>
<keyword evidence="1" id="KW-1133">Transmembrane helix</keyword>
<keyword evidence="4" id="KW-0808">Transferase</keyword>
<dbReference type="EMBL" id="JANFFA010000002">
    <property type="protein sequence ID" value="MDQ2094281.1"/>
    <property type="molecule type" value="Genomic_DNA"/>
</dbReference>
<dbReference type="GO" id="GO:0016747">
    <property type="term" value="F:acyltransferase activity, transferring groups other than amino-acyl groups"/>
    <property type="evidence" value="ECO:0007669"/>
    <property type="project" value="InterPro"/>
</dbReference>
<organism evidence="4 5">
    <name type="scientific">Rhodalgimonas zhirmunskyi</name>
    <dbReference type="NCBI Taxonomy" id="2964767"/>
    <lineage>
        <taxon>Bacteria</taxon>
        <taxon>Pseudomonadati</taxon>
        <taxon>Pseudomonadota</taxon>
        <taxon>Alphaproteobacteria</taxon>
        <taxon>Rhodobacterales</taxon>
        <taxon>Roseobacteraceae</taxon>
        <taxon>Rhodalgimonas</taxon>
    </lineage>
</organism>
<feature type="transmembrane region" description="Helical" evidence="1">
    <location>
        <begin position="196"/>
        <end position="213"/>
    </location>
</feature>
<keyword evidence="1" id="KW-0812">Transmembrane</keyword>
<feature type="transmembrane region" description="Helical" evidence="1">
    <location>
        <begin position="220"/>
        <end position="239"/>
    </location>
</feature>
<proteinExistence type="predicted"/>
<evidence type="ECO:0000259" key="3">
    <source>
        <dbReference type="Pfam" id="PF19040"/>
    </source>
</evidence>
<evidence type="ECO:0000313" key="5">
    <source>
        <dbReference type="Proteomes" id="UP001227162"/>
    </source>
</evidence>
<evidence type="ECO:0000313" key="4">
    <source>
        <dbReference type="EMBL" id="MDQ2094281.1"/>
    </source>
</evidence>
<protein>
    <submittedName>
        <fullName evidence="4">Acyltransferase</fullName>
    </submittedName>
</protein>
<dbReference type="PANTHER" id="PTHR23028:SF53">
    <property type="entry name" value="ACYL_TRANSF_3 DOMAIN-CONTAINING PROTEIN"/>
    <property type="match status" value="1"/>
</dbReference>
<dbReference type="InterPro" id="IPR002656">
    <property type="entry name" value="Acyl_transf_3_dom"/>
</dbReference>